<dbReference type="GO" id="GO:0003677">
    <property type="term" value="F:DNA binding"/>
    <property type="evidence" value="ECO:0007669"/>
    <property type="project" value="UniProtKB-KW"/>
</dbReference>
<feature type="compositionally biased region" description="Polar residues" evidence="4">
    <location>
        <begin position="1"/>
        <end position="10"/>
    </location>
</feature>
<dbReference type="PANTHER" id="PTHR43537:SF39">
    <property type="entry name" value="HTH-TYPE TRANSCRIPTIONAL REGULATOR MCBR"/>
    <property type="match status" value="1"/>
</dbReference>
<dbReference type="SMART" id="SM00345">
    <property type="entry name" value="HTH_GNTR"/>
    <property type="match status" value="1"/>
</dbReference>
<feature type="compositionally biased region" description="Basic and acidic residues" evidence="4">
    <location>
        <begin position="11"/>
        <end position="20"/>
    </location>
</feature>
<dbReference type="Gene3D" id="1.20.120.530">
    <property type="entry name" value="GntR ligand-binding domain-like"/>
    <property type="match status" value="1"/>
</dbReference>
<dbReference type="SUPFAM" id="SSF48008">
    <property type="entry name" value="GntR ligand-binding domain-like"/>
    <property type="match status" value="1"/>
</dbReference>
<comment type="caution">
    <text evidence="6">The sequence shown here is derived from an EMBL/GenBank/DDBJ whole genome shotgun (WGS) entry which is preliminary data.</text>
</comment>
<evidence type="ECO:0000259" key="5">
    <source>
        <dbReference type="PROSITE" id="PS50949"/>
    </source>
</evidence>
<dbReference type="RefSeq" id="WP_183366917.1">
    <property type="nucleotide sequence ID" value="NZ_JACIEZ010000005.1"/>
</dbReference>
<dbReference type="GO" id="GO:0003700">
    <property type="term" value="F:DNA-binding transcription factor activity"/>
    <property type="evidence" value="ECO:0007669"/>
    <property type="project" value="InterPro"/>
</dbReference>
<dbReference type="InterPro" id="IPR036390">
    <property type="entry name" value="WH_DNA-bd_sf"/>
</dbReference>
<evidence type="ECO:0000256" key="2">
    <source>
        <dbReference type="ARBA" id="ARBA00023125"/>
    </source>
</evidence>
<feature type="domain" description="HTH gntR-type" evidence="5">
    <location>
        <begin position="24"/>
        <end position="91"/>
    </location>
</feature>
<gene>
    <name evidence="6" type="ORF">GGR23_002831</name>
</gene>
<dbReference type="Gene3D" id="1.10.10.10">
    <property type="entry name" value="Winged helix-like DNA-binding domain superfamily/Winged helix DNA-binding domain"/>
    <property type="match status" value="1"/>
</dbReference>
<dbReference type="SUPFAM" id="SSF46785">
    <property type="entry name" value="Winged helix' DNA-binding domain"/>
    <property type="match status" value="1"/>
</dbReference>
<dbReference type="Pfam" id="PF07729">
    <property type="entry name" value="FCD"/>
    <property type="match status" value="1"/>
</dbReference>
<name>A0A7W6J6F0_9HYPH</name>
<dbReference type="PANTHER" id="PTHR43537">
    <property type="entry name" value="TRANSCRIPTIONAL REGULATOR, GNTR FAMILY"/>
    <property type="match status" value="1"/>
</dbReference>
<sequence length="244" mass="27066">MTTAEATSGTGDERGPLFSPVERETVQDRVYATLRRALICGLLEPGRILTIRGLADQLATSTMPVREALGRLISEKALEALPNRSVRVPPVTLERIDDLVHVRTLIEGEAIAMAATRMNEADVSRVRTILLEWDRFRNLADQDDFDNEMTLNQRFHFEIYRCSGSAVLLPMIESLWLQSGPCIREAAYAFSAAGEADTAHCHRIIVEALAARDPEAARAALAADISRPFKTLRTRLKAQKADKP</sequence>
<dbReference type="InterPro" id="IPR000524">
    <property type="entry name" value="Tscrpt_reg_HTH_GntR"/>
</dbReference>
<protein>
    <submittedName>
        <fullName evidence="6">DNA-binding GntR family transcriptional regulator</fullName>
    </submittedName>
</protein>
<dbReference type="InterPro" id="IPR008920">
    <property type="entry name" value="TF_FadR/GntR_C"/>
</dbReference>
<evidence type="ECO:0000256" key="4">
    <source>
        <dbReference type="SAM" id="MobiDB-lite"/>
    </source>
</evidence>
<dbReference type="SMART" id="SM00895">
    <property type="entry name" value="FCD"/>
    <property type="match status" value="1"/>
</dbReference>
<evidence type="ECO:0000256" key="1">
    <source>
        <dbReference type="ARBA" id="ARBA00023015"/>
    </source>
</evidence>
<dbReference type="PROSITE" id="PS50949">
    <property type="entry name" value="HTH_GNTR"/>
    <property type="match status" value="1"/>
</dbReference>
<organism evidence="6 7">
    <name type="scientific">Gellertiella hungarica</name>
    <dbReference type="NCBI Taxonomy" id="1572859"/>
    <lineage>
        <taxon>Bacteria</taxon>
        <taxon>Pseudomonadati</taxon>
        <taxon>Pseudomonadota</taxon>
        <taxon>Alphaproteobacteria</taxon>
        <taxon>Hyphomicrobiales</taxon>
        <taxon>Rhizobiaceae</taxon>
        <taxon>Gellertiella</taxon>
    </lineage>
</organism>
<evidence type="ECO:0000256" key="3">
    <source>
        <dbReference type="ARBA" id="ARBA00023163"/>
    </source>
</evidence>
<dbReference type="InterPro" id="IPR011711">
    <property type="entry name" value="GntR_C"/>
</dbReference>
<keyword evidence="3" id="KW-0804">Transcription</keyword>
<dbReference type="Pfam" id="PF00392">
    <property type="entry name" value="GntR"/>
    <property type="match status" value="1"/>
</dbReference>
<keyword evidence="1" id="KW-0805">Transcription regulation</keyword>
<dbReference type="Proteomes" id="UP000528286">
    <property type="component" value="Unassembled WGS sequence"/>
</dbReference>
<dbReference type="AlphaFoldDB" id="A0A7W6J6F0"/>
<dbReference type="InterPro" id="IPR036388">
    <property type="entry name" value="WH-like_DNA-bd_sf"/>
</dbReference>
<feature type="region of interest" description="Disordered" evidence="4">
    <location>
        <begin position="1"/>
        <end position="20"/>
    </location>
</feature>
<dbReference type="EMBL" id="JACIEZ010000005">
    <property type="protein sequence ID" value="MBB4065624.1"/>
    <property type="molecule type" value="Genomic_DNA"/>
</dbReference>
<evidence type="ECO:0000313" key="6">
    <source>
        <dbReference type="EMBL" id="MBB4065624.1"/>
    </source>
</evidence>
<proteinExistence type="predicted"/>
<reference evidence="6 7" key="1">
    <citation type="submission" date="2020-08" db="EMBL/GenBank/DDBJ databases">
        <title>Genomic Encyclopedia of Type Strains, Phase IV (KMG-IV): sequencing the most valuable type-strain genomes for metagenomic binning, comparative biology and taxonomic classification.</title>
        <authorList>
            <person name="Goeker M."/>
        </authorList>
    </citation>
    <scope>NUCLEOTIDE SEQUENCE [LARGE SCALE GENOMIC DNA]</scope>
    <source>
        <strain evidence="6 7">DSM 29853</strain>
    </source>
</reference>
<evidence type="ECO:0000313" key="7">
    <source>
        <dbReference type="Proteomes" id="UP000528286"/>
    </source>
</evidence>
<accession>A0A7W6J6F0</accession>
<keyword evidence="2 6" id="KW-0238">DNA-binding</keyword>
<keyword evidence="7" id="KW-1185">Reference proteome</keyword>